<dbReference type="InterPro" id="IPR051539">
    <property type="entry name" value="T4SS-coupling_protein"/>
</dbReference>
<reference evidence="8" key="1">
    <citation type="submission" date="2017-06" db="EMBL/GenBank/DDBJ databases">
        <title>Genome analysis of Fimbriiglobus ruber SP5, the first member of the order Planctomycetales with confirmed chitinolytic capability.</title>
        <authorList>
            <person name="Ravin N.V."/>
            <person name="Rakitin A.L."/>
            <person name="Ivanova A.A."/>
            <person name="Beletsky A.V."/>
            <person name="Kulichevskaya I.S."/>
            <person name="Mardanov A.V."/>
            <person name="Dedysh S.N."/>
        </authorList>
    </citation>
    <scope>NUCLEOTIDE SEQUENCE [LARGE SCALE GENOMIC DNA]</scope>
    <source>
        <strain evidence="8">SP5</strain>
    </source>
</reference>
<evidence type="ECO:0000313" key="7">
    <source>
        <dbReference type="EMBL" id="OWK46480.1"/>
    </source>
</evidence>
<sequence>MTINTIKAWNLLKPLLYFSEQDPFTIGDSCEGAFVFGQTGSGKSSGIGQSLAIAMLRAGYGGLVLSAKPGEAETWMKYARLTGRERDLVIVSPENRHRFNMLDFLYKSGGRGAGLTDNVVAIILEMLRVKDQSRGSGGDAFWTDSARQTLSCCIDLLGLAKETISFPNIAKLLNSAPTSQEELASDVWLKKSYLNAIVDRATANKTLSVSQETDLLVAVEYFLSQFPRMDDRTRSNILATVNSLTFVFTRGLLVELFGSTTNFGPQDTFEKGSIIVLDLPVKTFLEAGQFAQILFKTIWQKEVERRDVSLHPRPVVMFCDEFQNFVTPYDPIFQSTARSARVASVALTQNIDSIISRFPAHTGRAEAEALFGNYNLKVFSAQDHVGTNEWASKSIGQVWQYVTNTNASLGAENGSLSAGSSQQLKYLVDPIEFVRLRKGGESNNCMVDSIVFRSGKPFVASGVNHLHVSLPQNLR</sequence>
<name>A0A225DY67_9BACT</name>
<evidence type="ECO:0000256" key="2">
    <source>
        <dbReference type="ARBA" id="ARBA00008806"/>
    </source>
</evidence>
<dbReference type="SUPFAM" id="SSF52540">
    <property type="entry name" value="P-loop containing nucleoside triphosphate hydrolases"/>
    <property type="match status" value="1"/>
</dbReference>
<evidence type="ECO:0008006" key="9">
    <source>
        <dbReference type="Google" id="ProtNLM"/>
    </source>
</evidence>
<proteinExistence type="inferred from homology"/>
<keyword evidence="5" id="KW-1133">Transmembrane helix</keyword>
<keyword evidence="8" id="KW-1185">Reference proteome</keyword>
<keyword evidence="6" id="KW-0472">Membrane</keyword>
<dbReference type="GO" id="GO:0005886">
    <property type="term" value="C:plasma membrane"/>
    <property type="evidence" value="ECO:0007669"/>
    <property type="project" value="UniProtKB-SubCell"/>
</dbReference>
<keyword evidence="4" id="KW-0812">Transmembrane</keyword>
<dbReference type="PANTHER" id="PTHR37937">
    <property type="entry name" value="CONJUGATIVE TRANSFER: DNA TRANSPORT"/>
    <property type="match status" value="1"/>
</dbReference>
<comment type="caution">
    <text evidence="7">The sequence shown here is derived from an EMBL/GenBank/DDBJ whole genome shotgun (WGS) entry which is preliminary data.</text>
</comment>
<dbReference type="Gene3D" id="3.40.50.300">
    <property type="entry name" value="P-loop containing nucleotide triphosphate hydrolases"/>
    <property type="match status" value="1"/>
</dbReference>
<dbReference type="PANTHER" id="PTHR37937:SF1">
    <property type="entry name" value="CONJUGATIVE TRANSFER: DNA TRANSPORT"/>
    <property type="match status" value="1"/>
</dbReference>
<comment type="similarity">
    <text evidence="2">Belongs to the VirD4/TraG family.</text>
</comment>
<organism evidence="7 8">
    <name type="scientific">Fimbriiglobus ruber</name>
    <dbReference type="NCBI Taxonomy" id="1908690"/>
    <lineage>
        <taxon>Bacteria</taxon>
        <taxon>Pseudomonadati</taxon>
        <taxon>Planctomycetota</taxon>
        <taxon>Planctomycetia</taxon>
        <taxon>Gemmatales</taxon>
        <taxon>Gemmataceae</taxon>
        <taxon>Fimbriiglobus</taxon>
    </lineage>
</organism>
<dbReference type="InterPro" id="IPR027417">
    <property type="entry name" value="P-loop_NTPase"/>
</dbReference>
<dbReference type="CDD" id="cd01127">
    <property type="entry name" value="TrwB_TraG_TraD_VirD4"/>
    <property type="match status" value="1"/>
</dbReference>
<protein>
    <recommendedName>
        <fullName evidence="9">TraD/TraG TraM recognition site domain-containing protein</fullName>
    </recommendedName>
</protein>
<dbReference type="AlphaFoldDB" id="A0A225DY67"/>
<evidence type="ECO:0000313" key="8">
    <source>
        <dbReference type="Proteomes" id="UP000214646"/>
    </source>
</evidence>
<dbReference type="OrthoDB" id="248502at2"/>
<comment type="subcellular location">
    <subcellularLocation>
        <location evidence="1">Cell membrane</location>
        <topology evidence="1">Multi-pass membrane protein</topology>
    </subcellularLocation>
</comment>
<keyword evidence="3" id="KW-1003">Cell membrane</keyword>
<dbReference type="EMBL" id="NIDE01000001">
    <property type="protein sequence ID" value="OWK46480.1"/>
    <property type="molecule type" value="Genomic_DNA"/>
</dbReference>
<gene>
    <name evidence="7" type="ORF">FRUB_00179</name>
</gene>
<evidence type="ECO:0000256" key="6">
    <source>
        <dbReference type="ARBA" id="ARBA00023136"/>
    </source>
</evidence>
<accession>A0A225DY67</accession>
<dbReference type="InterPro" id="IPR003688">
    <property type="entry name" value="TraG/VirD4"/>
</dbReference>
<dbReference type="RefSeq" id="WP_088251699.1">
    <property type="nucleotide sequence ID" value="NZ_NIDE01000001.1"/>
</dbReference>
<dbReference type="Pfam" id="PF02534">
    <property type="entry name" value="T4SS-DNA_transf"/>
    <property type="match status" value="1"/>
</dbReference>
<dbReference type="Proteomes" id="UP000214646">
    <property type="component" value="Unassembled WGS sequence"/>
</dbReference>
<evidence type="ECO:0000256" key="5">
    <source>
        <dbReference type="ARBA" id="ARBA00022989"/>
    </source>
</evidence>
<evidence type="ECO:0000256" key="1">
    <source>
        <dbReference type="ARBA" id="ARBA00004651"/>
    </source>
</evidence>
<evidence type="ECO:0000256" key="4">
    <source>
        <dbReference type="ARBA" id="ARBA00022692"/>
    </source>
</evidence>
<evidence type="ECO:0000256" key="3">
    <source>
        <dbReference type="ARBA" id="ARBA00022475"/>
    </source>
</evidence>